<dbReference type="Proteomes" id="UP000319817">
    <property type="component" value="Chromosome"/>
</dbReference>
<evidence type="ECO:0000313" key="3">
    <source>
        <dbReference type="Proteomes" id="UP000319817"/>
    </source>
</evidence>
<feature type="compositionally biased region" description="Acidic residues" evidence="1">
    <location>
        <begin position="1019"/>
        <end position="1035"/>
    </location>
</feature>
<dbReference type="SMART" id="SM00028">
    <property type="entry name" value="TPR"/>
    <property type="match status" value="4"/>
</dbReference>
<feature type="region of interest" description="Disordered" evidence="1">
    <location>
        <begin position="1017"/>
        <end position="1038"/>
    </location>
</feature>
<dbReference type="SUPFAM" id="SSF48452">
    <property type="entry name" value="TPR-like"/>
    <property type="match status" value="1"/>
</dbReference>
<sequence length="1119" mass="126308">MLVIFFGFAFLFCGGFAGLAFVGLRQMAGKRTELELPERRDDSFGSDAALFNLSLQTPDDGSDDNAELQTFVTAVLDDSQNGIEVPLNIELFIEAIGESRFNTEPLGMLDRFTLRTWLKEFAPVPTGADEHYRIVKMRQGSDSSFATVDILSYSDESQATTVQWFLAKDGDKWSVYDWQHLEYGFRTSDQYAAHLRGSDAKTEAYNDALQLIEDAYAAWENDEPELARSTLGRVTTMRLLPCDRANLLMDVAYYHMSFDDFGEALRVLKLVPNPEKRWGVWPSVAVCHYSLGQNEKAMVAIRKAERQSPNHPNVHAVLCHIHSAMGDHDLAADAAVKALAETPKDSATFSTVVQYARPKDLPSLMRIAVRENDERLWRQLLNGSVYNQEWTTALLSNVEQTQGTPVGIEEYLAGHIAWASEEYDSAAEAYLSAKQSADEDYLVDQAARWHLNARVEGESYQQLFAETSNASQVIQELVDLAFDDELYSDPDALLAAVEANPQINKIPWAKALKGWCCFSSQEFSAAQKNLESALTWINEHSEEVDEQQWYLPTIEYYIAECLLSQNQPLKTLERFPNNALRQRQIGDHLLDLWDGDQVREFLIATENLEPSEIKIQRHRLKAQQGFLSGDINVCDQQHTAAIALANEWYDEAYRYQVQNLVKQRAKQLARAQRWRKPVDTGNEDDRDTHFRSFASESAMLVDLANLERCENEAREHPDLGDDLRAQIAWDHGSCLEERGDLREATKSVEQSLLGAAASDTWRTVVRNEKLVDLHLRLGNLSNATSHADAATDDSELIPGRALIELGNGEFDLLLARLRAVPSDTAADWIASDLQQVLINRLSHSDQHAASINALSQEFAFAVSYHRPASWGELYYPAGVALNREFLSGVLNRASSGKFRVQEIDADRLDDSSSKFMIAVASTGERVLFRIRSRTFQTRLLPKQLHDAFDASVLQLSICILDDQAKSTQRLFRLAELASDKAIAFQHNRSRYLWEGTDLPNQLRWQDRMPVSSRTTLANLEEEEEEEEAENEENQEEERQSWNIQKWHAYLQDNPNPPIVQVRQHVGPVSELIPVKLISADVDQHRLECTAQSDSLVSSTIRTGMKLKCASSQLLPPAGE</sequence>
<evidence type="ECO:0000256" key="1">
    <source>
        <dbReference type="SAM" id="MobiDB-lite"/>
    </source>
</evidence>
<protein>
    <submittedName>
        <fullName evidence="2">Uncharacterized protein</fullName>
    </submittedName>
</protein>
<organism evidence="2 3">
    <name type="scientific">Stieleria marina</name>
    <dbReference type="NCBI Taxonomy" id="1930275"/>
    <lineage>
        <taxon>Bacteria</taxon>
        <taxon>Pseudomonadati</taxon>
        <taxon>Planctomycetota</taxon>
        <taxon>Planctomycetia</taxon>
        <taxon>Pirellulales</taxon>
        <taxon>Pirellulaceae</taxon>
        <taxon>Stieleria</taxon>
    </lineage>
</organism>
<proteinExistence type="predicted"/>
<dbReference type="InterPro" id="IPR019734">
    <property type="entry name" value="TPR_rpt"/>
</dbReference>
<reference evidence="2 3" key="1">
    <citation type="submission" date="2019-02" db="EMBL/GenBank/DDBJ databases">
        <title>Deep-cultivation of Planctomycetes and their phenomic and genomic characterization uncovers novel biology.</title>
        <authorList>
            <person name="Wiegand S."/>
            <person name="Jogler M."/>
            <person name="Boedeker C."/>
            <person name="Pinto D."/>
            <person name="Vollmers J."/>
            <person name="Rivas-Marin E."/>
            <person name="Kohn T."/>
            <person name="Peeters S.H."/>
            <person name="Heuer A."/>
            <person name="Rast P."/>
            <person name="Oberbeckmann S."/>
            <person name="Bunk B."/>
            <person name="Jeske O."/>
            <person name="Meyerdierks A."/>
            <person name="Storesund J.E."/>
            <person name="Kallscheuer N."/>
            <person name="Luecker S."/>
            <person name="Lage O.M."/>
            <person name="Pohl T."/>
            <person name="Merkel B.J."/>
            <person name="Hornburger P."/>
            <person name="Mueller R.-W."/>
            <person name="Bruemmer F."/>
            <person name="Labrenz M."/>
            <person name="Spormann A.M."/>
            <person name="Op den Camp H."/>
            <person name="Overmann J."/>
            <person name="Amann R."/>
            <person name="Jetten M.S.M."/>
            <person name="Mascher T."/>
            <person name="Medema M.H."/>
            <person name="Devos D.P."/>
            <person name="Kaster A.-K."/>
            <person name="Ovreas L."/>
            <person name="Rohde M."/>
            <person name="Galperin M.Y."/>
            <person name="Jogler C."/>
        </authorList>
    </citation>
    <scope>NUCLEOTIDE SEQUENCE [LARGE SCALE GENOMIC DNA]</scope>
    <source>
        <strain evidence="2 3">K23_9</strain>
    </source>
</reference>
<accession>A0A517NVE2</accession>
<evidence type="ECO:0000313" key="2">
    <source>
        <dbReference type="EMBL" id="QDT11083.1"/>
    </source>
</evidence>
<dbReference type="InterPro" id="IPR011990">
    <property type="entry name" value="TPR-like_helical_dom_sf"/>
</dbReference>
<dbReference type="Gene3D" id="1.25.40.10">
    <property type="entry name" value="Tetratricopeptide repeat domain"/>
    <property type="match status" value="1"/>
</dbReference>
<name>A0A517NVE2_9BACT</name>
<gene>
    <name evidence="2" type="ORF">K239x_30770</name>
</gene>
<dbReference type="EMBL" id="CP036526">
    <property type="protein sequence ID" value="QDT11083.1"/>
    <property type="molecule type" value="Genomic_DNA"/>
</dbReference>
<dbReference type="AlphaFoldDB" id="A0A517NVE2"/>
<keyword evidence="3" id="KW-1185">Reference proteome</keyword>